<dbReference type="AlphaFoldDB" id="A0AAD6SUZ4"/>
<organism evidence="1 2">
    <name type="scientific">Mycena alexandri</name>
    <dbReference type="NCBI Taxonomy" id="1745969"/>
    <lineage>
        <taxon>Eukaryota</taxon>
        <taxon>Fungi</taxon>
        <taxon>Dikarya</taxon>
        <taxon>Basidiomycota</taxon>
        <taxon>Agaricomycotina</taxon>
        <taxon>Agaricomycetes</taxon>
        <taxon>Agaricomycetidae</taxon>
        <taxon>Agaricales</taxon>
        <taxon>Marasmiineae</taxon>
        <taxon>Mycenaceae</taxon>
        <taxon>Mycena</taxon>
    </lineage>
</organism>
<reference evidence="1" key="1">
    <citation type="submission" date="2023-03" db="EMBL/GenBank/DDBJ databases">
        <title>Massive genome expansion in bonnet fungi (Mycena s.s.) driven by repeated elements and novel gene families across ecological guilds.</title>
        <authorList>
            <consortium name="Lawrence Berkeley National Laboratory"/>
            <person name="Harder C.B."/>
            <person name="Miyauchi S."/>
            <person name="Viragh M."/>
            <person name="Kuo A."/>
            <person name="Thoen E."/>
            <person name="Andreopoulos B."/>
            <person name="Lu D."/>
            <person name="Skrede I."/>
            <person name="Drula E."/>
            <person name="Henrissat B."/>
            <person name="Morin E."/>
            <person name="Kohler A."/>
            <person name="Barry K."/>
            <person name="LaButti K."/>
            <person name="Morin E."/>
            <person name="Salamov A."/>
            <person name="Lipzen A."/>
            <person name="Mereny Z."/>
            <person name="Hegedus B."/>
            <person name="Baldrian P."/>
            <person name="Stursova M."/>
            <person name="Weitz H."/>
            <person name="Taylor A."/>
            <person name="Grigoriev I.V."/>
            <person name="Nagy L.G."/>
            <person name="Martin F."/>
            <person name="Kauserud H."/>
        </authorList>
    </citation>
    <scope>NUCLEOTIDE SEQUENCE</scope>
    <source>
        <strain evidence="1">CBHHK200</strain>
    </source>
</reference>
<evidence type="ECO:0000313" key="1">
    <source>
        <dbReference type="EMBL" id="KAJ7032898.1"/>
    </source>
</evidence>
<proteinExistence type="predicted"/>
<sequence length="278" mass="29916">MCAGRRMEGRGQELSRIPNQSCEQIPNVISVRDRNSSNEILPTVKALSCSSNPRTENLYSICIEKKNAHPKAAPELTREQITEILSPPPNAKPSTPTSSYIPCPFQLKEDREIRGDVPTSHSSKSHTKDVQQGAPKLSTTFLLLSPKFVGRAAALRRGPRGHGLPFIEGVCASTWIFRVASLNAGKRLTVHFSGTHSIEANTSERLKTAAGHVPGPSVESGHPGAKFLGKKGTIGHLRHGSCSWSMQDALASADLPAAVLMAADGSDQARRRAAFDGR</sequence>
<name>A0AAD6SUZ4_9AGAR</name>
<dbReference type="EMBL" id="JARJCM010000069">
    <property type="protein sequence ID" value="KAJ7032898.1"/>
    <property type="molecule type" value="Genomic_DNA"/>
</dbReference>
<gene>
    <name evidence="1" type="ORF">C8F04DRAFT_1184591</name>
</gene>
<protein>
    <submittedName>
        <fullName evidence="1">Uncharacterized protein</fullName>
    </submittedName>
</protein>
<dbReference type="Proteomes" id="UP001218188">
    <property type="component" value="Unassembled WGS sequence"/>
</dbReference>
<evidence type="ECO:0000313" key="2">
    <source>
        <dbReference type="Proteomes" id="UP001218188"/>
    </source>
</evidence>
<accession>A0AAD6SUZ4</accession>
<keyword evidence="2" id="KW-1185">Reference proteome</keyword>
<comment type="caution">
    <text evidence="1">The sequence shown here is derived from an EMBL/GenBank/DDBJ whole genome shotgun (WGS) entry which is preliminary data.</text>
</comment>